<evidence type="ECO:0000313" key="4">
    <source>
        <dbReference type="EMBL" id="SDG34513.1"/>
    </source>
</evidence>
<evidence type="ECO:0000259" key="3">
    <source>
        <dbReference type="Pfam" id="PF25967"/>
    </source>
</evidence>
<keyword evidence="5" id="KW-1185">Reference proteome</keyword>
<feature type="domain" description="Multidrug resistance protein MdtA-like C-terminal permuted SH3" evidence="3">
    <location>
        <begin position="284"/>
        <end position="339"/>
    </location>
</feature>
<organism evidence="4 5">
    <name type="scientific">Fontibacillus panacisegetis</name>
    <dbReference type="NCBI Taxonomy" id="670482"/>
    <lineage>
        <taxon>Bacteria</taxon>
        <taxon>Bacillati</taxon>
        <taxon>Bacillota</taxon>
        <taxon>Bacilli</taxon>
        <taxon>Bacillales</taxon>
        <taxon>Paenibacillaceae</taxon>
        <taxon>Fontibacillus</taxon>
    </lineage>
</organism>
<dbReference type="Gene3D" id="2.40.50.100">
    <property type="match status" value="1"/>
</dbReference>
<dbReference type="Proteomes" id="UP000198972">
    <property type="component" value="Unassembled WGS sequence"/>
</dbReference>
<dbReference type="SUPFAM" id="SSF111369">
    <property type="entry name" value="HlyD-like secretion proteins"/>
    <property type="match status" value="1"/>
</dbReference>
<dbReference type="PANTHER" id="PTHR32347">
    <property type="entry name" value="EFFLUX SYSTEM COMPONENT YKNX-RELATED"/>
    <property type="match status" value="1"/>
</dbReference>
<evidence type="ECO:0000256" key="2">
    <source>
        <dbReference type="ARBA" id="ARBA00023054"/>
    </source>
</evidence>
<keyword evidence="2" id="KW-0175">Coiled coil</keyword>
<name>A0A1G7TGS4_9BACL</name>
<accession>A0A1G7TGS4</accession>
<dbReference type="InterPro" id="IPR050465">
    <property type="entry name" value="UPF0194_transport"/>
</dbReference>
<gene>
    <name evidence="4" type="ORF">SAMN04488542_1379</name>
</gene>
<dbReference type="RefSeq" id="WP_175471505.1">
    <property type="nucleotide sequence ID" value="NZ_FNBG01000037.1"/>
</dbReference>
<protein>
    <submittedName>
        <fullName evidence="4">Membrane fusion protein, macrolide-specific efflux system</fullName>
    </submittedName>
</protein>
<dbReference type="STRING" id="670482.SAMN04488542_1379"/>
<dbReference type="GO" id="GO:0030313">
    <property type="term" value="C:cell envelope"/>
    <property type="evidence" value="ECO:0007669"/>
    <property type="project" value="UniProtKB-SubCell"/>
</dbReference>
<dbReference type="PROSITE" id="PS51257">
    <property type="entry name" value="PROKAR_LIPOPROTEIN"/>
    <property type="match status" value="1"/>
</dbReference>
<dbReference type="InterPro" id="IPR058627">
    <property type="entry name" value="MdtA-like_C"/>
</dbReference>
<reference evidence="4 5" key="1">
    <citation type="submission" date="2016-10" db="EMBL/GenBank/DDBJ databases">
        <authorList>
            <person name="de Groot N.N."/>
        </authorList>
    </citation>
    <scope>NUCLEOTIDE SEQUENCE [LARGE SCALE GENOMIC DNA]</scope>
    <source>
        <strain evidence="4 5">DSM 28129</strain>
    </source>
</reference>
<evidence type="ECO:0000256" key="1">
    <source>
        <dbReference type="ARBA" id="ARBA00004196"/>
    </source>
</evidence>
<comment type="subcellular location">
    <subcellularLocation>
        <location evidence="1">Cell envelope</location>
    </subcellularLocation>
</comment>
<dbReference type="Pfam" id="PF25967">
    <property type="entry name" value="RND-MFP_C"/>
    <property type="match status" value="1"/>
</dbReference>
<proteinExistence type="predicted"/>
<evidence type="ECO:0000313" key="5">
    <source>
        <dbReference type="Proteomes" id="UP000198972"/>
    </source>
</evidence>
<dbReference type="AlphaFoldDB" id="A0A1G7TGS4"/>
<dbReference type="EMBL" id="FNBG01000037">
    <property type="protein sequence ID" value="SDG34513.1"/>
    <property type="molecule type" value="Genomic_DNA"/>
</dbReference>
<dbReference type="Gene3D" id="2.40.420.20">
    <property type="match status" value="1"/>
</dbReference>
<sequence>MSRDRNRLTVLKLFLLFSVVLSGCSLLPKEEEALTPPLVEPVQENYSTAKAEKGTITQEIKGNGRFESTAQDEAIYKDKNGRISKIHVVSGDVVKKGDILVELLLDGLDIQVQEQALAMEKAEYALREAKLNEENDEKTFELAALQYKLEQKKYDRLSKQYDSRTIRSEVNGKVTFVDTLKEGDLIEPYRSIVSVADPTKLRVVLEVNSSDNNVAVGSDVLLNYKSKTFNGIVVQSPLSAPITQNQEQINRNNRFVYIKMDELPPDADIGTLIDVRIITEQRDDVIKIPKGGLRSFGGRNFVRVLEEGSKLREIDVEPGIKSSTEVEIVKGLEEGQVVILQ</sequence>